<proteinExistence type="predicted"/>
<protein>
    <recommendedName>
        <fullName evidence="3">Lipoprotein</fullName>
    </recommendedName>
</protein>
<accession>A0ABS9N2P1</accession>
<comment type="caution">
    <text evidence="1">The sequence shown here is derived from an EMBL/GenBank/DDBJ whole genome shotgun (WGS) entry which is preliminary data.</text>
</comment>
<dbReference type="Proteomes" id="UP001201629">
    <property type="component" value="Unassembled WGS sequence"/>
</dbReference>
<gene>
    <name evidence="1" type="ORF">NIE79_002257</name>
</gene>
<sequence length="121" mass="13110">MLITVVVVVGACAVGWVRQFGVPLMDRDYSAETFVVENHLESKLAVEVTGGVPITHSVSATSSALIPLRGSCGRFMRLVARDPAGREIASLDDALCEPCTWVIEADGSTQLLREHRWPYPG</sequence>
<evidence type="ECO:0000313" key="1">
    <source>
        <dbReference type="EMBL" id="MCG5444113.1"/>
    </source>
</evidence>
<dbReference type="EMBL" id="JAKKFD010000022">
    <property type="protein sequence ID" value="MCG5444113.1"/>
    <property type="molecule type" value="Genomic_DNA"/>
</dbReference>
<name>A0ABS9N2P1_9ACTN</name>
<keyword evidence="2" id="KW-1185">Reference proteome</keyword>
<evidence type="ECO:0008006" key="3">
    <source>
        <dbReference type="Google" id="ProtNLM"/>
    </source>
</evidence>
<reference evidence="1 2" key="1">
    <citation type="submission" date="2022-01" db="EMBL/GenBank/DDBJ databases">
        <authorList>
            <person name="Riesco R."/>
            <person name="Trujillo M.E."/>
        </authorList>
    </citation>
    <scope>NUCLEOTIDE SEQUENCE [LARGE SCALE GENOMIC DNA]</scope>
    <source>
        <strain evidence="1 2">NIE79</strain>
    </source>
</reference>
<dbReference type="RefSeq" id="WP_238679267.1">
    <property type="nucleotide sequence ID" value="NZ_JAKKFD010000022.1"/>
</dbReference>
<evidence type="ECO:0000313" key="2">
    <source>
        <dbReference type="Proteomes" id="UP001201629"/>
    </source>
</evidence>
<organism evidence="1 2">
    <name type="scientific">Micromonospora trifolii</name>
    <dbReference type="NCBI Taxonomy" id="2911208"/>
    <lineage>
        <taxon>Bacteria</taxon>
        <taxon>Bacillati</taxon>
        <taxon>Actinomycetota</taxon>
        <taxon>Actinomycetes</taxon>
        <taxon>Micromonosporales</taxon>
        <taxon>Micromonosporaceae</taxon>
        <taxon>Micromonospora</taxon>
    </lineage>
</organism>